<dbReference type="RefSeq" id="WP_188427852.1">
    <property type="nucleotide sequence ID" value="NZ_BAABKH010000010.1"/>
</dbReference>
<feature type="compositionally biased region" description="Low complexity" evidence="1">
    <location>
        <begin position="295"/>
        <end position="317"/>
    </location>
</feature>
<feature type="compositionally biased region" description="Low complexity" evidence="1">
    <location>
        <begin position="670"/>
        <end position="687"/>
    </location>
</feature>
<feature type="compositionally biased region" description="Pro residues" evidence="1">
    <location>
        <begin position="445"/>
        <end position="456"/>
    </location>
</feature>
<feature type="compositionally biased region" description="Gly residues" evidence="1">
    <location>
        <begin position="1"/>
        <end position="10"/>
    </location>
</feature>
<evidence type="ECO:0000256" key="1">
    <source>
        <dbReference type="SAM" id="MobiDB-lite"/>
    </source>
</evidence>
<feature type="compositionally biased region" description="Basic and acidic residues" evidence="1">
    <location>
        <begin position="13"/>
        <end position="24"/>
    </location>
</feature>
<evidence type="ECO:0000313" key="2">
    <source>
        <dbReference type="EMBL" id="GGF38884.1"/>
    </source>
</evidence>
<organism evidence="2 3">
    <name type="scientific">Ornithinimicrobium tianjinense</name>
    <dbReference type="NCBI Taxonomy" id="1195761"/>
    <lineage>
        <taxon>Bacteria</taxon>
        <taxon>Bacillati</taxon>
        <taxon>Actinomycetota</taxon>
        <taxon>Actinomycetes</taxon>
        <taxon>Micrococcales</taxon>
        <taxon>Ornithinimicrobiaceae</taxon>
        <taxon>Ornithinimicrobium</taxon>
    </lineage>
</organism>
<feature type="region of interest" description="Disordered" evidence="1">
    <location>
        <begin position="293"/>
        <end position="373"/>
    </location>
</feature>
<proteinExistence type="predicted"/>
<feature type="compositionally biased region" description="Polar residues" evidence="1">
    <location>
        <begin position="321"/>
        <end position="331"/>
    </location>
</feature>
<feature type="region of interest" description="Disordered" evidence="1">
    <location>
        <begin position="1"/>
        <end position="36"/>
    </location>
</feature>
<protein>
    <recommendedName>
        <fullName evidence="4">DUF222 domain-containing protein</fullName>
    </recommendedName>
</protein>
<dbReference type="AlphaFoldDB" id="A0A917BDL2"/>
<dbReference type="EMBL" id="BMEM01000001">
    <property type="protein sequence ID" value="GGF38884.1"/>
    <property type="molecule type" value="Genomic_DNA"/>
</dbReference>
<reference evidence="2" key="2">
    <citation type="submission" date="2020-09" db="EMBL/GenBank/DDBJ databases">
        <authorList>
            <person name="Sun Q."/>
            <person name="Zhou Y."/>
        </authorList>
    </citation>
    <scope>NUCLEOTIDE SEQUENCE</scope>
    <source>
        <strain evidence="2">CGMCC 1.12160</strain>
    </source>
</reference>
<accession>A0A917BDL2</accession>
<name>A0A917BDL2_9MICO</name>
<evidence type="ECO:0000313" key="3">
    <source>
        <dbReference type="Proteomes" id="UP000605670"/>
    </source>
</evidence>
<dbReference type="Proteomes" id="UP000605670">
    <property type="component" value="Unassembled WGS sequence"/>
</dbReference>
<feature type="region of interest" description="Disordered" evidence="1">
    <location>
        <begin position="655"/>
        <end position="687"/>
    </location>
</feature>
<comment type="caution">
    <text evidence="2">The sequence shown here is derived from an EMBL/GenBank/DDBJ whole genome shotgun (WGS) entry which is preliminary data.</text>
</comment>
<evidence type="ECO:0008006" key="4">
    <source>
        <dbReference type="Google" id="ProtNLM"/>
    </source>
</evidence>
<keyword evidence="3" id="KW-1185">Reference proteome</keyword>
<sequence>MAEIGTGEGMPGESERFEQSERSVTDASSGARWPGESQVDETVLTLRGVAARRAVEDAELISAAAAVLARVRDGVIDKRGLVGVELTTTQRATVDSAARSLAAAELEIAAGFGVGESRTLIRAASAPSELARQVDAALRRGEASWPLVRAFFDSTASLSADQRLLVAGSLFGDQASQAVGDRLDPDGELHGRPWGHSSFTAALEAEVTAARAADPDDERRRRERAYQRRRVTVRVHDDGTATLRLTGPAASVVAGGQRLDRAARTLRREGDARTLDQLRADTAQVLLMYGTFPLPSTSSSTITSTSASAATSDAPPADGTDVQSASGTNAQAAAGHRDGAPAPEPEPTPAPEPAPTPESEASPDGRVTSSGFDDILAPEDVDQLIRVLNALPTVTLQVVVPYSALAGGFPVCVRCGHATHRPSDHPPPTETLPDDSPPEDGSPCRIPPDEGPPAGTPPDEGARPPRRGRVGQVMGPHPFFVTDNHVRELALFPGTTLHRLVTDPLDGRLIERTIASYRPDTDMRRQVIAADQLNRAPGPRLGAHGGELDHVTPYGWAGGPTGELNLALLAKRPHRFKTEGMWHLSLGARRDLTVTTLLGQMVTTRTFDYRTYLRGAEPAGRRDRANRLVYAALAEHPANRYRARSGETCIRLTGTSDDGQIHEGPTSGHPTLIDLLGLTDDPPGDAA</sequence>
<gene>
    <name evidence="2" type="ORF">GCM10011366_03090</name>
</gene>
<feature type="region of interest" description="Disordered" evidence="1">
    <location>
        <begin position="419"/>
        <end position="474"/>
    </location>
</feature>
<feature type="compositionally biased region" description="Pro residues" evidence="1">
    <location>
        <begin position="342"/>
        <end position="356"/>
    </location>
</feature>
<reference evidence="2" key="1">
    <citation type="journal article" date="2014" name="Int. J. Syst. Evol. Microbiol.">
        <title>Complete genome sequence of Corynebacterium casei LMG S-19264T (=DSM 44701T), isolated from a smear-ripened cheese.</title>
        <authorList>
            <consortium name="US DOE Joint Genome Institute (JGI-PGF)"/>
            <person name="Walter F."/>
            <person name="Albersmeier A."/>
            <person name="Kalinowski J."/>
            <person name="Ruckert C."/>
        </authorList>
    </citation>
    <scope>NUCLEOTIDE SEQUENCE</scope>
    <source>
        <strain evidence="2">CGMCC 1.12160</strain>
    </source>
</reference>